<keyword evidence="2" id="KW-1185">Reference proteome</keyword>
<dbReference type="Gramene" id="OMO80165">
    <property type="protein sequence ID" value="OMO80165"/>
    <property type="gene ID" value="CCACVL1_13138"/>
</dbReference>
<evidence type="ECO:0000313" key="1">
    <source>
        <dbReference type="EMBL" id="OMO80165.1"/>
    </source>
</evidence>
<accession>A0A1R3IC85</accession>
<evidence type="ECO:0000313" key="2">
    <source>
        <dbReference type="Proteomes" id="UP000188268"/>
    </source>
</evidence>
<organism evidence="1 2">
    <name type="scientific">Corchorus capsularis</name>
    <name type="common">Jute</name>
    <dbReference type="NCBI Taxonomy" id="210143"/>
    <lineage>
        <taxon>Eukaryota</taxon>
        <taxon>Viridiplantae</taxon>
        <taxon>Streptophyta</taxon>
        <taxon>Embryophyta</taxon>
        <taxon>Tracheophyta</taxon>
        <taxon>Spermatophyta</taxon>
        <taxon>Magnoliopsida</taxon>
        <taxon>eudicotyledons</taxon>
        <taxon>Gunneridae</taxon>
        <taxon>Pentapetalae</taxon>
        <taxon>rosids</taxon>
        <taxon>malvids</taxon>
        <taxon>Malvales</taxon>
        <taxon>Malvaceae</taxon>
        <taxon>Grewioideae</taxon>
        <taxon>Apeibeae</taxon>
        <taxon>Corchorus</taxon>
    </lineage>
</organism>
<dbReference type="Proteomes" id="UP000188268">
    <property type="component" value="Unassembled WGS sequence"/>
</dbReference>
<reference evidence="1 2" key="1">
    <citation type="submission" date="2013-09" db="EMBL/GenBank/DDBJ databases">
        <title>Corchorus capsularis genome sequencing.</title>
        <authorList>
            <person name="Alam M."/>
            <person name="Haque M.S."/>
            <person name="Islam M.S."/>
            <person name="Emdad E.M."/>
            <person name="Islam M.M."/>
            <person name="Ahmed B."/>
            <person name="Halim A."/>
            <person name="Hossen Q.M.M."/>
            <person name="Hossain M.Z."/>
            <person name="Ahmed R."/>
            <person name="Khan M.M."/>
            <person name="Islam R."/>
            <person name="Rashid M.M."/>
            <person name="Khan S.A."/>
            <person name="Rahman M.S."/>
            <person name="Alam M."/>
        </authorList>
    </citation>
    <scope>NUCLEOTIDE SEQUENCE [LARGE SCALE GENOMIC DNA]</scope>
    <source>
        <strain evidence="2">cv. CVL-1</strain>
        <tissue evidence="1">Whole seedling</tissue>
    </source>
</reference>
<proteinExistence type="predicted"/>
<protein>
    <submittedName>
        <fullName evidence="1">Uncharacterized protein</fullName>
    </submittedName>
</protein>
<gene>
    <name evidence="1" type="ORF">CCACVL1_13138</name>
</gene>
<name>A0A1R3IC85_COCAP</name>
<dbReference type="EMBL" id="AWWV01010323">
    <property type="protein sequence ID" value="OMO80165.1"/>
    <property type="molecule type" value="Genomic_DNA"/>
</dbReference>
<comment type="caution">
    <text evidence="1">The sequence shown here is derived from an EMBL/GenBank/DDBJ whole genome shotgun (WGS) entry which is preliminary data.</text>
</comment>
<dbReference type="AlphaFoldDB" id="A0A1R3IC85"/>
<sequence>MALISKKPDPFINSVVHCPSK</sequence>